<sequence length="252" mass="28429">MNADTLPWLRKSICMRPSPLEVQSIATDVYDRTCRTDFDAPGFCVVNVGNSIDSVAFRQLMVELKRAMAGVHESKTDSTLIYLSAARFDQQETTRPHLDGGPDECFLMLGYEPSEVDSELEISDYAKCAFDLSLSPKEFMAKHNPMFQPGYELLRPYSTRIPCFSRNDYQIICVNNSSAPFSPDQPMWQGTLHTATILTPDESKRRVINSTMIAVAPAGTPETITELQQKEFVTTSTIHRRGYDKQHLEDDT</sequence>
<keyword evidence="2" id="KW-1185">Reference proteome</keyword>
<evidence type="ECO:0000313" key="1">
    <source>
        <dbReference type="EMBL" id="GAA4459644.1"/>
    </source>
</evidence>
<protein>
    <submittedName>
        <fullName evidence="1">Uncharacterized protein</fullName>
    </submittedName>
</protein>
<dbReference type="EMBL" id="BAABGA010000048">
    <property type="protein sequence ID" value="GAA4459644.1"/>
    <property type="molecule type" value="Genomic_DNA"/>
</dbReference>
<evidence type="ECO:0000313" key="2">
    <source>
        <dbReference type="Proteomes" id="UP001500840"/>
    </source>
</evidence>
<name>A0ABP8N1G2_9BACT</name>
<organism evidence="1 2">
    <name type="scientific">Novipirellula rosea</name>
    <dbReference type="NCBI Taxonomy" id="1031540"/>
    <lineage>
        <taxon>Bacteria</taxon>
        <taxon>Pseudomonadati</taxon>
        <taxon>Planctomycetota</taxon>
        <taxon>Planctomycetia</taxon>
        <taxon>Pirellulales</taxon>
        <taxon>Pirellulaceae</taxon>
        <taxon>Novipirellula</taxon>
    </lineage>
</organism>
<gene>
    <name evidence="1" type="ORF">GCM10023156_39520</name>
</gene>
<proteinExistence type="predicted"/>
<dbReference type="Proteomes" id="UP001500840">
    <property type="component" value="Unassembled WGS sequence"/>
</dbReference>
<accession>A0ABP8N1G2</accession>
<reference evidence="2" key="1">
    <citation type="journal article" date="2019" name="Int. J. Syst. Evol. Microbiol.">
        <title>The Global Catalogue of Microorganisms (GCM) 10K type strain sequencing project: providing services to taxonomists for standard genome sequencing and annotation.</title>
        <authorList>
            <consortium name="The Broad Institute Genomics Platform"/>
            <consortium name="The Broad Institute Genome Sequencing Center for Infectious Disease"/>
            <person name="Wu L."/>
            <person name="Ma J."/>
        </authorList>
    </citation>
    <scope>NUCLEOTIDE SEQUENCE [LARGE SCALE GENOMIC DNA]</scope>
    <source>
        <strain evidence="2">JCM 17759</strain>
    </source>
</reference>
<dbReference type="RefSeq" id="WP_345324806.1">
    <property type="nucleotide sequence ID" value="NZ_BAABGA010000048.1"/>
</dbReference>
<comment type="caution">
    <text evidence="1">The sequence shown here is derived from an EMBL/GenBank/DDBJ whole genome shotgun (WGS) entry which is preliminary data.</text>
</comment>